<name>A0A0B2UJI8_9MICR</name>
<keyword evidence="2" id="KW-0396">Initiation factor</keyword>
<evidence type="ECO:0000259" key="1">
    <source>
        <dbReference type="SMART" id="SM00653"/>
    </source>
</evidence>
<dbReference type="GO" id="GO:0001732">
    <property type="term" value="P:formation of cytoplasmic translation initiation complex"/>
    <property type="evidence" value="ECO:0007669"/>
    <property type="project" value="TreeGrafter"/>
</dbReference>
<protein>
    <submittedName>
        <fullName evidence="2">Subunit beta of translation initiation factor IF-2</fullName>
    </submittedName>
</protein>
<gene>
    <name evidence="2" type="ORF">M896_081300</name>
</gene>
<proteinExistence type="predicted"/>
<feature type="domain" description="Translation initiation factor IF2/IF5" evidence="1">
    <location>
        <begin position="12"/>
        <end position="122"/>
    </location>
</feature>
<organism evidence="2 3">
    <name type="scientific">Ordospora colligata OC4</name>
    <dbReference type="NCBI Taxonomy" id="1354746"/>
    <lineage>
        <taxon>Eukaryota</taxon>
        <taxon>Fungi</taxon>
        <taxon>Fungi incertae sedis</taxon>
        <taxon>Microsporidia</taxon>
        <taxon>Ordosporidae</taxon>
        <taxon>Ordospora</taxon>
    </lineage>
</organism>
<dbReference type="OrthoDB" id="10250831at2759"/>
<dbReference type="Pfam" id="PF01873">
    <property type="entry name" value="eIF-5_eIF-2B"/>
    <property type="match status" value="1"/>
</dbReference>
<dbReference type="RefSeq" id="XP_014563436.1">
    <property type="nucleotide sequence ID" value="XM_014707950.1"/>
</dbReference>
<dbReference type="GO" id="GO:0071074">
    <property type="term" value="F:eukaryotic initiation factor eIF2 binding"/>
    <property type="evidence" value="ECO:0007669"/>
    <property type="project" value="TreeGrafter"/>
</dbReference>
<dbReference type="Gene3D" id="3.30.30.170">
    <property type="match status" value="1"/>
</dbReference>
<dbReference type="SUPFAM" id="SSF100966">
    <property type="entry name" value="Translation initiation factor 2 beta, aIF2beta, N-terminal domain"/>
    <property type="match status" value="1"/>
</dbReference>
<dbReference type="SMART" id="SM00653">
    <property type="entry name" value="eIF2B_5"/>
    <property type="match status" value="1"/>
</dbReference>
<keyword evidence="3" id="KW-1185">Reference proteome</keyword>
<accession>A0A0B2UJI8</accession>
<dbReference type="VEuPathDB" id="MicrosporidiaDB:M896_081300"/>
<comment type="caution">
    <text evidence="2">The sequence shown here is derived from an EMBL/GenBank/DDBJ whole genome shotgun (WGS) entry which is preliminary data.</text>
</comment>
<evidence type="ECO:0000313" key="2">
    <source>
        <dbReference type="EMBL" id="KHN69394.1"/>
    </source>
</evidence>
<sequence length="283" mass="32373">MIDIIRTANDTYYRYKMPRAIVKYEGKPGNTKTFVTNLDEIAASLNRMPMHILKFVSYELATRTDVTAGRYAITGKYDASRVQELIYAYIDAFVVCLLCNNPETFYVENSGLMMECFACGRQSVLKTSKLSGMILKDIDKSCSVNDDIYSGATEDKQDSYEEQVRTMIGSGDDRSSDAIELLRINGFDDCQAVKELLKMDKYILKSFQSLCSCVAPKTILQSIEEFVEELSGEKMIIQEYLRILETQGMFKRTELSKYFTRPQGTRKRSPAFKKEVNEYFSSQ</sequence>
<dbReference type="InParanoid" id="A0A0B2UJI8"/>
<dbReference type="InterPro" id="IPR002735">
    <property type="entry name" value="Transl_init_fac_IF2/IF5_dom"/>
</dbReference>
<dbReference type="PANTHER" id="PTHR23001">
    <property type="entry name" value="EUKARYOTIC TRANSLATION INITIATION FACTOR"/>
    <property type="match status" value="1"/>
</dbReference>
<dbReference type="GO" id="GO:0005092">
    <property type="term" value="F:GDP-dissociation inhibitor activity"/>
    <property type="evidence" value="ECO:0007669"/>
    <property type="project" value="TreeGrafter"/>
</dbReference>
<dbReference type="Gene3D" id="2.20.25.350">
    <property type="match status" value="1"/>
</dbReference>
<dbReference type="PANTHER" id="PTHR23001:SF7">
    <property type="entry name" value="EUKARYOTIC TRANSLATION INITIATION FACTOR 5"/>
    <property type="match status" value="1"/>
</dbReference>
<dbReference type="InterPro" id="IPR045196">
    <property type="entry name" value="IF2/IF5"/>
</dbReference>
<dbReference type="GO" id="GO:0003743">
    <property type="term" value="F:translation initiation factor activity"/>
    <property type="evidence" value="ECO:0007669"/>
    <property type="project" value="UniProtKB-KW"/>
</dbReference>
<reference evidence="2 3" key="1">
    <citation type="journal article" date="2014" name="MBio">
        <title>The Ordospora colligata genome; evolution of extreme reduction in microsporidia and host-to-parasite horizontal gene transfer.</title>
        <authorList>
            <person name="Pombert J.-F."/>
            <person name="Haag K.L."/>
            <person name="Beidas S."/>
            <person name="Ebert D."/>
            <person name="Keeling P.J."/>
        </authorList>
    </citation>
    <scope>NUCLEOTIDE SEQUENCE [LARGE SCALE GENOMIC DNA]</scope>
    <source>
        <strain evidence="2 3">OC4</strain>
    </source>
</reference>
<dbReference type="AlphaFoldDB" id="A0A0B2UJI8"/>
<evidence type="ECO:0000313" key="3">
    <source>
        <dbReference type="Proteomes" id="UP000031056"/>
    </source>
</evidence>
<dbReference type="Proteomes" id="UP000031056">
    <property type="component" value="Unassembled WGS sequence"/>
</dbReference>
<dbReference type="GeneID" id="26262170"/>
<dbReference type="GO" id="GO:0005829">
    <property type="term" value="C:cytosol"/>
    <property type="evidence" value="ECO:0007669"/>
    <property type="project" value="TreeGrafter"/>
</dbReference>
<dbReference type="EMBL" id="JOKQ01000008">
    <property type="protein sequence ID" value="KHN69394.1"/>
    <property type="molecule type" value="Genomic_DNA"/>
</dbReference>
<dbReference type="InterPro" id="IPR016189">
    <property type="entry name" value="Transl_init_fac_IF2/IF5_N"/>
</dbReference>
<keyword evidence="2" id="KW-0648">Protein biosynthesis</keyword>
<dbReference type="STRING" id="1354746.A0A0B2UJI8"/>
<dbReference type="HOGENOM" id="CLU_088630_0_0_1"/>